<dbReference type="PANTHER" id="PTHR30305:SF1">
    <property type="entry name" value="HPR KINASE_PHOSPHORYLASE"/>
    <property type="match status" value="1"/>
</dbReference>
<dbReference type="PANTHER" id="PTHR30305">
    <property type="entry name" value="PROTEIN YJDM-RELATED"/>
    <property type="match status" value="1"/>
</dbReference>
<name>A0A2U2IYJ9_9SPHN</name>
<dbReference type="AlphaFoldDB" id="A0A2U2IYJ9"/>
<evidence type="ECO:0000313" key="3">
    <source>
        <dbReference type="Proteomes" id="UP000245916"/>
    </source>
</evidence>
<proteinExistence type="predicted"/>
<protein>
    <submittedName>
        <fullName evidence="2">Aldolase</fullName>
    </submittedName>
</protein>
<reference evidence="2 3" key="1">
    <citation type="submission" date="2018-05" db="EMBL/GenBank/DDBJ databases">
        <title>Genome of Sphingosinicella humi QZX222.</title>
        <authorList>
            <person name="Qiao Z."/>
            <person name="Wang G."/>
        </authorList>
    </citation>
    <scope>NUCLEOTIDE SEQUENCE [LARGE SCALE GENOMIC DNA]</scope>
    <source>
        <strain evidence="2 3">QZX222</strain>
    </source>
</reference>
<dbReference type="GO" id="GO:0006109">
    <property type="term" value="P:regulation of carbohydrate metabolic process"/>
    <property type="evidence" value="ECO:0007669"/>
    <property type="project" value="InterPro"/>
</dbReference>
<dbReference type="GO" id="GO:0000155">
    <property type="term" value="F:phosphorelay sensor kinase activity"/>
    <property type="evidence" value="ECO:0007669"/>
    <property type="project" value="InterPro"/>
</dbReference>
<dbReference type="GO" id="GO:0005524">
    <property type="term" value="F:ATP binding"/>
    <property type="evidence" value="ECO:0007669"/>
    <property type="project" value="InterPro"/>
</dbReference>
<evidence type="ECO:0000313" key="2">
    <source>
        <dbReference type="EMBL" id="PWG01154.1"/>
    </source>
</evidence>
<dbReference type="InterPro" id="IPR011104">
    <property type="entry name" value="Hpr_kin/Pase_C"/>
</dbReference>
<gene>
    <name evidence="2" type="ORF">DF286_13485</name>
</gene>
<keyword evidence="3" id="KW-1185">Reference proteome</keyword>
<dbReference type="Pfam" id="PF07475">
    <property type="entry name" value="Hpr_kinase_C"/>
    <property type="match status" value="1"/>
</dbReference>
<dbReference type="OrthoDB" id="8326226at2"/>
<comment type="caution">
    <text evidence="2">The sequence shown here is derived from an EMBL/GenBank/DDBJ whole genome shotgun (WGS) entry which is preliminary data.</text>
</comment>
<dbReference type="InterPro" id="IPR027417">
    <property type="entry name" value="P-loop_NTPase"/>
</dbReference>
<dbReference type="Gene3D" id="3.40.50.300">
    <property type="entry name" value="P-loop containing nucleotide triphosphate hydrolases"/>
    <property type="match status" value="1"/>
</dbReference>
<dbReference type="Proteomes" id="UP000245916">
    <property type="component" value="Unassembled WGS sequence"/>
</dbReference>
<feature type="domain" description="HPr kinase/phosphorylase C-terminal" evidence="1">
    <location>
        <begin position="8"/>
        <end position="86"/>
    </location>
</feature>
<accession>A0A2U2IYJ9</accession>
<evidence type="ECO:0000259" key="1">
    <source>
        <dbReference type="Pfam" id="PF07475"/>
    </source>
</evidence>
<sequence length="147" mass="15376">MTGPSLSSETLHVSCVAKDGRAILIAGRSGAGKSDLALRLIDRGAKLVSDDYTVLKRVDGRLVATPPRNIAGKMEVRGVGLIEFDAVGDVPVCLAVDLDRDVERLPEMHDPLVVAGVKVPVIGLSALEPSAPVKVELALAQFGLTVT</sequence>
<dbReference type="RefSeq" id="WP_109272216.1">
    <property type="nucleotide sequence ID" value="NZ_QFFF01000002.1"/>
</dbReference>
<organism evidence="2 3">
    <name type="scientific">Allosphingosinicella humi</name>
    <dbReference type="NCBI Taxonomy" id="2068657"/>
    <lineage>
        <taxon>Bacteria</taxon>
        <taxon>Pseudomonadati</taxon>
        <taxon>Pseudomonadota</taxon>
        <taxon>Alphaproteobacteria</taxon>
        <taxon>Sphingomonadales</taxon>
        <taxon>Sphingomonadaceae</taxon>
        <taxon>Allosphingosinicella</taxon>
    </lineage>
</organism>
<dbReference type="SUPFAM" id="SSF53795">
    <property type="entry name" value="PEP carboxykinase-like"/>
    <property type="match status" value="1"/>
</dbReference>
<dbReference type="EMBL" id="QFFF01000002">
    <property type="protein sequence ID" value="PWG01154.1"/>
    <property type="molecule type" value="Genomic_DNA"/>
</dbReference>
<dbReference type="CDD" id="cd01918">
    <property type="entry name" value="HprK_C"/>
    <property type="match status" value="1"/>
</dbReference>